<dbReference type="InterPro" id="IPR011606">
    <property type="entry name" value="Brnchd-chn_aa_trnsp_permease"/>
</dbReference>
<protein>
    <submittedName>
        <fullName evidence="9">Branched-chain amino acid transporter AzlC</fullName>
    </submittedName>
</protein>
<feature type="transmembrane region" description="Helical" evidence="8">
    <location>
        <begin position="133"/>
        <end position="160"/>
    </location>
</feature>
<dbReference type="Pfam" id="PF03591">
    <property type="entry name" value="AzlC"/>
    <property type="match status" value="1"/>
</dbReference>
<feature type="transmembrane region" description="Helical" evidence="8">
    <location>
        <begin position="212"/>
        <end position="230"/>
    </location>
</feature>
<sequence length="247" mass="27684">MSYTRKPALDAFRATFPYTIPMMTGFLFLGVAYGIYMKSLGFNALYPILMAATIYAGSVEFIVAGLLITDFDPWNTFLIALMVSGRQFFYSISMLTKYSKTGKKKGLLIATLVDESFSLNYLAKIPPHIDRGWYMLSVSLLLYTYWVTGAALGALFGTMLPFDLKGVEFAMTALFIVIFAEQWIKEKSHASSLLGIGVTVTCLLIFGKNHFLLPTLFGIWLILTLFRSQFEAILSRECHTETQGDKV</sequence>
<dbReference type="Proteomes" id="UP000477651">
    <property type="component" value="Unassembled WGS sequence"/>
</dbReference>
<accession>A0A6L9Y6L5</accession>
<evidence type="ECO:0000256" key="8">
    <source>
        <dbReference type="SAM" id="Phobius"/>
    </source>
</evidence>
<keyword evidence="3" id="KW-0813">Transport</keyword>
<evidence type="ECO:0000256" key="4">
    <source>
        <dbReference type="ARBA" id="ARBA00022475"/>
    </source>
</evidence>
<feature type="transmembrane region" description="Helical" evidence="8">
    <location>
        <begin position="74"/>
        <end position="95"/>
    </location>
</feature>
<feature type="transmembrane region" description="Helical" evidence="8">
    <location>
        <begin position="16"/>
        <end position="36"/>
    </location>
</feature>
<keyword evidence="10" id="KW-1185">Reference proteome</keyword>
<dbReference type="GO" id="GO:0005886">
    <property type="term" value="C:plasma membrane"/>
    <property type="evidence" value="ECO:0007669"/>
    <property type="project" value="UniProtKB-SubCell"/>
</dbReference>
<evidence type="ECO:0000256" key="7">
    <source>
        <dbReference type="ARBA" id="ARBA00023136"/>
    </source>
</evidence>
<feature type="transmembrane region" description="Helical" evidence="8">
    <location>
        <begin position="166"/>
        <end position="183"/>
    </location>
</feature>
<keyword evidence="5 8" id="KW-0812">Transmembrane</keyword>
<name>A0A6L9Y6L5_9BURK</name>
<keyword evidence="4" id="KW-1003">Cell membrane</keyword>
<dbReference type="GO" id="GO:1903785">
    <property type="term" value="P:L-valine transmembrane transport"/>
    <property type="evidence" value="ECO:0007669"/>
    <property type="project" value="TreeGrafter"/>
</dbReference>
<evidence type="ECO:0000256" key="3">
    <source>
        <dbReference type="ARBA" id="ARBA00022448"/>
    </source>
</evidence>
<gene>
    <name evidence="9" type="ORF">F9B74_06365</name>
</gene>
<dbReference type="PANTHER" id="PTHR34979:SF1">
    <property type="entry name" value="INNER MEMBRANE PROTEIN YGAZ"/>
    <property type="match status" value="1"/>
</dbReference>
<feature type="transmembrane region" description="Helical" evidence="8">
    <location>
        <begin position="190"/>
        <end position="206"/>
    </location>
</feature>
<organism evidence="9 10">
    <name type="scientific">Pelistega ratti</name>
    <dbReference type="NCBI Taxonomy" id="2652177"/>
    <lineage>
        <taxon>Bacteria</taxon>
        <taxon>Pseudomonadati</taxon>
        <taxon>Pseudomonadota</taxon>
        <taxon>Betaproteobacteria</taxon>
        <taxon>Burkholderiales</taxon>
        <taxon>Alcaligenaceae</taxon>
        <taxon>Pelistega</taxon>
    </lineage>
</organism>
<keyword evidence="7 8" id="KW-0472">Membrane</keyword>
<reference evidence="9 10" key="1">
    <citation type="submission" date="2020-02" db="EMBL/GenBank/DDBJ databases">
        <title>Pelistega sp. NLN82 were isolated from wild rodents of the Hainan Island.</title>
        <authorList>
            <person name="Niu N."/>
            <person name="Zhou J."/>
        </authorList>
    </citation>
    <scope>NUCLEOTIDE SEQUENCE [LARGE SCALE GENOMIC DNA]</scope>
    <source>
        <strain evidence="9 10">NLN82</strain>
    </source>
</reference>
<dbReference type="EMBL" id="JAAGYR010000011">
    <property type="protein sequence ID" value="NEN75946.1"/>
    <property type="molecule type" value="Genomic_DNA"/>
</dbReference>
<evidence type="ECO:0000256" key="6">
    <source>
        <dbReference type="ARBA" id="ARBA00022989"/>
    </source>
</evidence>
<comment type="caution">
    <text evidence="9">The sequence shown here is derived from an EMBL/GenBank/DDBJ whole genome shotgun (WGS) entry which is preliminary data.</text>
</comment>
<evidence type="ECO:0000256" key="2">
    <source>
        <dbReference type="ARBA" id="ARBA00010735"/>
    </source>
</evidence>
<dbReference type="AlphaFoldDB" id="A0A6L9Y6L5"/>
<evidence type="ECO:0000256" key="5">
    <source>
        <dbReference type="ARBA" id="ARBA00022692"/>
    </source>
</evidence>
<evidence type="ECO:0000313" key="9">
    <source>
        <dbReference type="EMBL" id="NEN75946.1"/>
    </source>
</evidence>
<dbReference type="PANTHER" id="PTHR34979">
    <property type="entry name" value="INNER MEMBRANE PROTEIN YGAZ"/>
    <property type="match status" value="1"/>
</dbReference>
<keyword evidence="6 8" id="KW-1133">Transmembrane helix</keyword>
<proteinExistence type="inferred from homology"/>
<feature type="transmembrane region" description="Helical" evidence="8">
    <location>
        <begin position="48"/>
        <end position="68"/>
    </location>
</feature>
<comment type="similarity">
    <text evidence="2">Belongs to the AzlC family.</text>
</comment>
<dbReference type="RefSeq" id="WP_163764504.1">
    <property type="nucleotide sequence ID" value="NZ_JAAGYR010000011.1"/>
</dbReference>
<evidence type="ECO:0000256" key="1">
    <source>
        <dbReference type="ARBA" id="ARBA00004651"/>
    </source>
</evidence>
<comment type="subcellular location">
    <subcellularLocation>
        <location evidence="1">Cell membrane</location>
        <topology evidence="1">Multi-pass membrane protein</topology>
    </subcellularLocation>
</comment>
<evidence type="ECO:0000313" key="10">
    <source>
        <dbReference type="Proteomes" id="UP000477651"/>
    </source>
</evidence>